<protein>
    <submittedName>
        <fullName evidence="5">26S proteasome non-ATPase regulatory subunit 5</fullName>
    </submittedName>
</protein>
<dbReference type="SUPFAM" id="SSF48371">
    <property type="entry name" value="ARM repeat"/>
    <property type="match status" value="1"/>
</dbReference>
<evidence type="ECO:0000256" key="1">
    <source>
        <dbReference type="ARBA" id="ARBA00010394"/>
    </source>
</evidence>
<dbReference type="Gene3D" id="1.25.10.10">
    <property type="entry name" value="Leucine-rich Repeat Variant"/>
    <property type="match status" value="1"/>
</dbReference>
<evidence type="ECO:0000256" key="3">
    <source>
        <dbReference type="ARBA" id="ARBA00022927"/>
    </source>
</evidence>
<keyword evidence="3" id="KW-0653">Protein transport</keyword>
<dbReference type="Proteomes" id="UP000887578">
    <property type="component" value="Unplaced"/>
</dbReference>
<sequence>MFNSNLANDTPHFTSIIKEPDGTLRLNVLGIINSTYEEQYELIKLVNTMLQMPTAFHDDLFTTFLKLMDSKNETIKYESLKTVFIIANNSTESALILVQKGVILPLLNHLQFGDRNLNSLHILYIILQNDFLEIDEATKSNIISALINFLECKPADELILQSIHVMASMFNNHNNPLPLNSVKKVMPYLLAFLKNPNFEIASGNAYCILLLTLDDNVKHHLTFDDSVFVELLRLLKIKNELTQQRILTLFSSLIGENDKKIGILFDNGILETMKEMLLENPSLENIMASVIFFQKNFFGSQKFIEEIINSDTFSLLISYSESDDIRVQKYISGMFFVGAFKGNAKHVLLFRQAKLFPALCNLLIKAEKSYDKIVLGNVLATFWSITSKTENYKCQIFQDFEECGAIDVVIRLEADEDDKIQSFAKGIMSFYDQHGNTCSKRY</sequence>
<evidence type="ECO:0000313" key="5">
    <source>
        <dbReference type="WBParaSite" id="PDA_v2.g7760.t1"/>
    </source>
</evidence>
<reference evidence="5" key="1">
    <citation type="submission" date="2022-11" db="UniProtKB">
        <authorList>
            <consortium name="WormBaseParasite"/>
        </authorList>
    </citation>
    <scope>IDENTIFICATION</scope>
</reference>
<dbReference type="AlphaFoldDB" id="A0A914QVI1"/>
<keyword evidence="4" id="KW-1185">Reference proteome</keyword>
<evidence type="ECO:0000313" key="4">
    <source>
        <dbReference type="Proteomes" id="UP000887578"/>
    </source>
</evidence>
<accession>A0A914QVI1</accession>
<dbReference type="InterPro" id="IPR016024">
    <property type="entry name" value="ARM-type_fold"/>
</dbReference>
<keyword evidence="2" id="KW-0813">Transport</keyword>
<dbReference type="WBParaSite" id="PDA_v2.g7760.t1">
    <property type="protein sequence ID" value="PDA_v2.g7760.t1"/>
    <property type="gene ID" value="PDA_v2.g7760"/>
</dbReference>
<name>A0A914QVI1_9BILA</name>
<comment type="similarity">
    <text evidence="1">Belongs to the importin alpha family.</text>
</comment>
<organism evidence="4 5">
    <name type="scientific">Panagrolaimus davidi</name>
    <dbReference type="NCBI Taxonomy" id="227884"/>
    <lineage>
        <taxon>Eukaryota</taxon>
        <taxon>Metazoa</taxon>
        <taxon>Ecdysozoa</taxon>
        <taxon>Nematoda</taxon>
        <taxon>Chromadorea</taxon>
        <taxon>Rhabditida</taxon>
        <taxon>Tylenchina</taxon>
        <taxon>Panagrolaimomorpha</taxon>
        <taxon>Panagrolaimoidea</taxon>
        <taxon>Panagrolaimidae</taxon>
        <taxon>Panagrolaimus</taxon>
    </lineage>
</organism>
<dbReference type="PANTHER" id="PTHR23316">
    <property type="entry name" value="IMPORTIN ALPHA"/>
    <property type="match status" value="1"/>
</dbReference>
<proteinExistence type="inferred from homology"/>
<evidence type="ECO:0000256" key="2">
    <source>
        <dbReference type="ARBA" id="ARBA00022448"/>
    </source>
</evidence>
<dbReference type="InterPro" id="IPR011989">
    <property type="entry name" value="ARM-like"/>
</dbReference>
<dbReference type="GO" id="GO:0015031">
    <property type="term" value="P:protein transport"/>
    <property type="evidence" value="ECO:0007669"/>
    <property type="project" value="UniProtKB-KW"/>
</dbReference>